<dbReference type="EMBL" id="JANPWB010000009">
    <property type="protein sequence ID" value="KAJ1148465.1"/>
    <property type="molecule type" value="Genomic_DNA"/>
</dbReference>
<comment type="caution">
    <text evidence="1">The sequence shown here is derived from an EMBL/GenBank/DDBJ whole genome shotgun (WGS) entry which is preliminary data.</text>
</comment>
<proteinExistence type="predicted"/>
<accession>A0AAV7RAE7</accession>
<keyword evidence="2" id="KW-1185">Reference proteome</keyword>
<sequence>MSLHVRAPGKVWGVCFQAGAALYPRPPEGTPSRHMSHTARQTGTQIHLSILRLARKALLSASCVLGMSLRVRAPGKVWGVCFQAGAALYPRPPEGTPSRHMSHTARQTGTQIHLSILRLARKALLSASCVLGMSLHVRAPGKVWGVCFQAGSALYPRPPEGTSSRHMSHRAQQTGTQIHLSILRQARKALLSASCVLG</sequence>
<evidence type="ECO:0000313" key="1">
    <source>
        <dbReference type="EMBL" id="KAJ1148465.1"/>
    </source>
</evidence>
<protein>
    <submittedName>
        <fullName evidence="1">Uncharacterized protein</fullName>
    </submittedName>
</protein>
<dbReference type="Proteomes" id="UP001066276">
    <property type="component" value="Chromosome 5"/>
</dbReference>
<dbReference type="AlphaFoldDB" id="A0AAV7RAE7"/>
<gene>
    <name evidence="1" type="ORF">NDU88_001300</name>
</gene>
<reference evidence="1" key="1">
    <citation type="journal article" date="2022" name="bioRxiv">
        <title>Sequencing and chromosome-scale assembly of the giantPleurodeles waltlgenome.</title>
        <authorList>
            <person name="Brown T."/>
            <person name="Elewa A."/>
            <person name="Iarovenko S."/>
            <person name="Subramanian E."/>
            <person name="Araus A.J."/>
            <person name="Petzold A."/>
            <person name="Susuki M."/>
            <person name="Suzuki K.-i.T."/>
            <person name="Hayashi T."/>
            <person name="Toyoda A."/>
            <person name="Oliveira C."/>
            <person name="Osipova E."/>
            <person name="Leigh N.D."/>
            <person name="Simon A."/>
            <person name="Yun M.H."/>
        </authorList>
    </citation>
    <scope>NUCLEOTIDE SEQUENCE</scope>
    <source>
        <strain evidence="1">20211129_DDA</strain>
        <tissue evidence="1">Liver</tissue>
    </source>
</reference>
<organism evidence="1 2">
    <name type="scientific">Pleurodeles waltl</name>
    <name type="common">Iberian ribbed newt</name>
    <dbReference type="NCBI Taxonomy" id="8319"/>
    <lineage>
        <taxon>Eukaryota</taxon>
        <taxon>Metazoa</taxon>
        <taxon>Chordata</taxon>
        <taxon>Craniata</taxon>
        <taxon>Vertebrata</taxon>
        <taxon>Euteleostomi</taxon>
        <taxon>Amphibia</taxon>
        <taxon>Batrachia</taxon>
        <taxon>Caudata</taxon>
        <taxon>Salamandroidea</taxon>
        <taxon>Salamandridae</taxon>
        <taxon>Pleurodelinae</taxon>
        <taxon>Pleurodeles</taxon>
    </lineage>
</organism>
<evidence type="ECO:0000313" key="2">
    <source>
        <dbReference type="Proteomes" id="UP001066276"/>
    </source>
</evidence>
<name>A0AAV7RAE7_PLEWA</name>